<evidence type="ECO:0000313" key="1">
    <source>
        <dbReference type="EMBL" id="KAH9713151.1"/>
    </source>
</evidence>
<organism evidence="1 2">
    <name type="scientific">Citrus sinensis</name>
    <name type="common">Sweet orange</name>
    <name type="synonym">Citrus aurantium var. sinensis</name>
    <dbReference type="NCBI Taxonomy" id="2711"/>
    <lineage>
        <taxon>Eukaryota</taxon>
        <taxon>Viridiplantae</taxon>
        <taxon>Streptophyta</taxon>
        <taxon>Embryophyta</taxon>
        <taxon>Tracheophyta</taxon>
        <taxon>Spermatophyta</taxon>
        <taxon>Magnoliopsida</taxon>
        <taxon>eudicotyledons</taxon>
        <taxon>Gunneridae</taxon>
        <taxon>Pentapetalae</taxon>
        <taxon>rosids</taxon>
        <taxon>malvids</taxon>
        <taxon>Sapindales</taxon>
        <taxon>Rutaceae</taxon>
        <taxon>Aurantioideae</taxon>
        <taxon>Citrus</taxon>
    </lineage>
</organism>
<sequence length="381" mass="42866">MELIHYFSIKLGDYKFFLILLSHTLITSVDGRGVDQFMKNRELPMHKGTVKTIESDDGDVIGCVDIRKQPAFNHPLLKNHTVQIKLHAQSRGIDEAENNPNMLFQSWHKNGKCPEGTVPLLRRTQNFNHSRRSYPAFLHKKVAQLNDVNNPSNHEYAQVSVVDGNYYGAQLSIAQIWVLAGDGNELNSLEAGWMVIKLQPMEHAYRLHIYSTDGYQSTGCYNLDCPGFVQTNKNIALGGSIEPVSKYGGEQRDISIFNNNDGNWWLQVQDQLVGYWPSSIFTHLAGTSDAISWGGEIVNNQPNGHHTSTQMGSGHFPNEAYGKASYFTKLGYFDEGNNVKDPENLEPFVTRPPCYDLRTGKDNKFGVFFYFGGPGYSTNCQ</sequence>
<protein>
    <submittedName>
        <fullName evidence="1">NEP-interacting protein 1</fullName>
    </submittedName>
</protein>
<evidence type="ECO:0000313" key="2">
    <source>
        <dbReference type="Proteomes" id="UP000829398"/>
    </source>
</evidence>
<reference evidence="2" key="1">
    <citation type="journal article" date="2023" name="Hortic. Res.">
        <title>A chromosome-level phased genome enabling allele-level studies in sweet orange: a case study on citrus Huanglongbing tolerance.</title>
        <authorList>
            <person name="Wu B."/>
            <person name="Yu Q."/>
            <person name="Deng Z."/>
            <person name="Duan Y."/>
            <person name="Luo F."/>
            <person name="Gmitter F. Jr."/>
        </authorList>
    </citation>
    <scope>NUCLEOTIDE SEQUENCE [LARGE SCALE GENOMIC DNA]</scope>
    <source>
        <strain evidence="2">cv. Valencia</strain>
    </source>
</reference>
<comment type="caution">
    <text evidence="1">The sequence shown here is derived from an EMBL/GenBank/DDBJ whole genome shotgun (WGS) entry which is preliminary data.</text>
</comment>
<accession>A0ACB8J6J0</accession>
<dbReference type="Proteomes" id="UP000829398">
    <property type="component" value="Chromosome 7"/>
</dbReference>
<proteinExistence type="predicted"/>
<name>A0ACB8J6J0_CITSI</name>
<keyword evidence="2" id="KW-1185">Reference proteome</keyword>
<gene>
    <name evidence="1" type="ORF">KPL71_020261</name>
</gene>
<dbReference type="EMBL" id="CM039176">
    <property type="protein sequence ID" value="KAH9713151.1"/>
    <property type="molecule type" value="Genomic_DNA"/>
</dbReference>